<reference evidence="8 9" key="1">
    <citation type="journal article" date="2016" name="Nat. Commun.">
        <title>Thousands of microbial genomes shed light on interconnected biogeochemical processes in an aquifer system.</title>
        <authorList>
            <person name="Anantharaman K."/>
            <person name="Brown C.T."/>
            <person name="Hug L.A."/>
            <person name="Sharon I."/>
            <person name="Castelle C.J."/>
            <person name="Probst A.J."/>
            <person name="Thomas B.C."/>
            <person name="Singh A."/>
            <person name="Wilkins M.J."/>
            <person name="Karaoz U."/>
            <person name="Brodie E.L."/>
            <person name="Williams K.H."/>
            <person name="Hubbard S.S."/>
            <person name="Banfield J.F."/>
        </authorList>
    </citation>
    <scope>NUCLEOTIDE SEQUENCE [LARGE SCALE GENOMIC DNA]</scope>
</reference>
<dbReference type="InterPro" id="IPR012340">
    <property type="entry name" value="NA-bd_OB-fold"/>
</dbReference>
<gene>
    <name evidence="4" type="primary">rplB</name>
    <name evidence="8" type="ORF">A3A48_03580</name>
</gene>
<evidence type="ECO:0000256" key="4">
    <source>
        <dbReference type="HAMAP-Rule" id="MF_01320"/>
    </source>
</evidence>
<comment type="subunit">
    <text evidence="4">Part of the 50S ribosomal subunit. Forms a bridge to the 30S subunit in the 70S ribosome.</text>
</comment>
<accession>A0A1F5GVZ8</accession>
<feature type="compositionally biased region" description="Gly residues" evidence="5">
    <location>
        <begin position="230"/>
        <end position="239"/>
    </location>
</feature>
<comment type="similarity">
    <text evidence="1 4">Belongs to the universal ribosomal protein uL2 family.</text>
</comment>
<organism evidence="8 9">
    <name type="scientific">Candidatus Curtissbacteria bacterium RIFCSPLOWO2_01_FULL_37_9</name>
    <dbReference type="NCBI Taxonomy" id="1797724"/>
    <lineage>
        <taxon>Bacteria</taxon>
        <taxon>Candidatus Curtissiibacteriota</taxon>
    </lineage>
</organism>
<dbReference type="GO" id="GO:0002181">
    <property type="term" value="P:cytoplasmic translation"/>
    <property type="evidence" value="ECO:0007669"/>
    <property type="project" value="TreeGrafter"/>
</dbReference>
<keyword evidence="4" id="KW-0694">RNA-binding</keyword>
<dbReference type="SMART" id="SM01382">
    <property type="entry name" value="Ribosomal_L2_C"/>
    <property type="match status" value="1"/>
</dbReference>
<evidence type="ECO:0000256" key="2">
    <source>
        <dbReference type="ARBA" id="ARBA00022980"/>
    </source>
</evidence>
<dbReference type="EMBL" id="MFBN01000001">
    <property type="protein sequence ID" value="OGD96072.1"/>
    <property type="molecule type" value="Genomic_DNA"/>
</dbReference>
<evidence type="ECO:0000313" key="8">
    <source>
        <dbReference type="EMBL" id="OGD96072.1"/>
    </source>
</evidence>
<keyword evidence="3 4" id="KW-0687">Ribonucleoprotein</keyword>
<dbReference type="STRING" id="1797724.A3A48_03580"/>
<dbReference type="Gene3D" id="2.30.30.30">
    <property type="match status" value="1"/>
</dbReference>
<dbReference type="GO" id="GO:0003735">
    <property type="term" value="F:structural constituent of ribosome"/>
    <property type="evidence" value="ECO:0007669"/>
    <property type="project" value="InterPro"/>
</dbReference>
<dbReference type="NCBIfam" id="TIGR01171">
    <property type="entry name" value="rplB_bact"/>
    <property type="match status" value="1"/>
</dbReference>
<comment type="caution">
    <text evidence="8">The sequence shown here is derived from an EMBL/GenBank/DDBJ whole genome shotgun (WGS) entry which is preliminary data.</text>
</comment>
<feature type="domain" description="Large ribosomal subunit protein uL2 C-terminal" evidence="6">
    <location>
        <begin position="123"/>
        <end position="251"/>
    </location>
</feature>
<evidence type="ECO:0000256" key="1">
    <source>
        <dbReference type="ARBA" id="ARBA00005636"/>
    </source>
</evidence>
<dbReference type="InterPro" id="IPR022666">
    <property type="entry name" value="Ribosomal_uL2_RNA-bd_dom"/>
</dbReference>
<evidence type="ECO:0000256" key="5">
    <source>
        <dbReference type="SAM" id="MobiDB-lite"/>
    </source>
</evidence>
<dbReference type="SMART" id="SM01383">
    <property type="entry name" value="Ribosomal_L2"/>
    <property type="match status" value="1"/>
</dbReference>
<dbReference type="InterPro" id="IPR002171">
    <property type="entry name" value="Ribosomal_uL2"/>
</dbReference>
<feature type="domain" description="Large ribosomal subunit protein uL2 RNA-binding" evidence="7">
    <location>
        <begin position="42"/>
        <end position="117"/>
    </location>
</feature>
<feature type="region of interest" description="Disordered" evidence="5">
    <location>
        <begin position="205"/>
        <end position="272"/>
    </location>
</feature>
<dbReference type="InterPro" id="IPR022669">
    <property type="entry name" value="Ribosomal_uL2_C"/>
</dbReference>
<comment type="function">
    <text evidence="4">One of the primary rRNA binding proteins. Required for association of the 30S and 50S subunits to form the 70S ribosome, for tRNA binding and peptide bond formation. It has been suggested to have peptidyltransferase activity; this is somewhat controversial. Makes several contacts with the 16S rRNA in the 70S ribosome.</text>
</comment>
<dbReference type="InterPro" id="IPR008991">
    <property type="entry name" value="Translation_prot_SH3-like_sf"/>
</dbReference>
<evidence type="ECO:0000256" key="3">
    <source>
        <dbReference type="ARBA" id="ARBA00023274"/>
    </source>
</evidence>
<dbReference type="GO" id="GO:0015934">
    <property type="term" value="C:large ribosomal subunit"/>
    <property type="evidence" value="ECO:0007669"/>
    <property type="project" value="InterPro"/>
</dbReference>
<feature type="compositionally biased region" description="Basic residues" evidence="5">
    <location>
        <begin position="208"/>
        <end position="219"/>
    </location>
</feature>
<dbReference type="SUPFAM" id="SSF50104">
    <property type="entry name" value="Translation proteins SH3-like domain"/>
    <property type="match status" value="1"/>
</dbReference>
<feature type="compositionally biased region" description="Basic residues" evidence="5">
    <location>
        <begin position="245"/>
        <end position="260"/>
    </location>
</feature>
<evidence type="ECO:0000259" key="7">
    <source>
        <dbReference type="SMART" id="SM01383"/>
    </source>
</evidence>
<dbReference type="InterPro" id="IPR014722">
    <property type="entry name" value="Rib_uL2_dom2"/>
</dbReference>
<dbReference type="Gene3D" id="4.10.950.10">
    <property type="entry name" value="Ribosomal protein L2, domain 3"/>
    <property type="match status" value="1"/>
</dbReference>
<dbReference type="InterPro" id="IPR005880">
    <property type="entry name" value="Ribosomal_uL2_bac/org-type"/>
</dbReference>
<dbReference type="HAMAP" id="MF_01320_B">
    <property type="entry name" value="Ribosomal_uL2_B"/>
    <property type="match status" value="1"/>
</dbReference>
<evidence type="ECO:0000313" key="9">
    <source>
        <dbReference type="Proteomes" id="UP000178336"/>
    </source>
</evidence>
<dbReference type="Gene3D" id="2.40.50.140">
    <property type="entry name" value="Nucleic acid-binding proteins"/>
    <property type="match status" value="1"/>
</dbReference>
<keyword evidence="2 4" id="KW-0689">Ribosomal protein</keyword>
<dbReference type="GO" id="GO:0019843">
    <property type="term" value="F:rRNA binding"/>
    <property type="evidence" value="ECO:0007669"/>
    <property type="project" value="UniProtKB-UniRule"/>
</dbReference>
<dbReference type="PANTHER" id="PTHR13691:SF5">
    <property type="entry name" value="LARGE RIBOSOMAL SUBUNIT PROTEIN UL2M"/>
    <property type="match status" value="1"/>
</dbReference>
<dbReference type="FunFam" id="2.30.30.30:FF:000001">
    <property type="entry name" value="50S ribosomal protein L2"/>
    <property type="match status" value="1"/>
</dbReference>
<sequence>MPIKNFKPITPGQRFKSVLINTEITKSKPERTLILALPKISGRSKGKITQRGRGARHKRNYREIDFKRDKINISAKIAAIEYDPNRSAAIALLHYIDGEKKYILAPTGIKIGQNVISGEKAQIKVGNALPLGKIPIGTVVHNVELTPGAGGQLARSAGGNAIISAREGNWVHLKLPSKEIRKILASCYATIGQLSNIDWKNLSAGKAGKSRHRGRRPHVRGVAMDPGSHPHGGGEGRSGTGMNPKTRHGKRAFGKTRKLNKPSNKFILKRRK</sequence>
<dbReference type="PIRSF" id="PIRSF002158">
    <property type="entry name" value="Ribosomal_L2"/>
    <property type="match status" value="1"/>
</dbReference>
<dbReference type="InterPro" id="IPR014726">
    <property type="entry name" value="Ribosomal_uL2_dom3"/>
</dbReference>
<name>A0A1F5GVZ8_9BACT</name>
<evidence type="ECO:0000259" key="6">
    <source>
        <dbReference type="SMART" id="SM01382"/>
    </source>
</evidence>
<dbReference type="Proteomes" id="UP000178336">
    <property type="component" value="Unassembled WGS sequence"/>
</dbReference>
<dbReference type="PANTHER" id="PTHR13691">
    <property type="entry name" value="RIBOSOMAL PROTEIN L2"/>
    <property type="match status" value="1"/>
</dbReference>
<dbReference type="SUPFAM" id="SSF50249">
    <property type="entry name" value="Nucleic acid-binding proteins"/>
    <property type="match status" value="1"/>
</dbReference>
<dbReference type="GO" id="GO:0016740">
    <property type="term" value="F:transferase activity"/>
    <property type="evidence" value="ECO:0007669"/>
    <property type="project" value="InterPro"/>
</dbReference>
<dbReference type="Pfam" id="PF00181">
    <property type="entry name" value="Ribosomal_L2_N"/>
    <property type="match status" value="1"/>
</dbReference>
<dbReference type="AlphaFoldDB" id="A0A1F5GVZ8"/>
<protein>
    <recommendedName>
        <fullName evidence="4">Large ribosomal subunit protein uL2</fullName>
    </recommendedName>
</protein>
<proteinExistence type="inferred from homology"/>
<dbReference type="Pfam" id="PF03947">
    <property type="entry name" value="Ribosomal_L2_C"/>
    <property type="match status" value="1"/>
</dbReference>
<keyword evidence="4" id="KW-0699">rRNA-binding</keyword>